<protein>
    <recommendedName>
        <fullName evidence="5">Secreted protein</fullName>
    </recommendedName>
</protein>
<keyword evidence="2" id="KW-0732">Signal</keyword>
<comment type="caution">
    <text evidence="3">The sequence shown here is derived from an EMBL/GenBank/DDBJ whole genome shotgun (WGS) entry which is preliminary data.</text>
</comment>
<dbReference type="RefSeq" id="WP_189039659.1">
    <property type="nucleotide sequence ID" value="NZ_BMMP01000023.1"/>
</dbReference>
<gene>
    <name evidence="3" type="ORF">GCM10012287_52340</name>
</gene>
<reference evidence="4" key="1">
    <citation type="journal article" date="2019" name="Int. J. Syst. Evol. Microbiol.">
        <title>The Global Catalogue of Microorganisms (GCM) 10K type strain sequencing project: providing services to taxonomists for standard genome sequencing and annotation.</title>
        <authorList>
            <consortium name="The Broad Institute Genomics Platform"/>
            <consortium name="The Broad Institute Genome Sequencing Center for Infectious Disease"/>
            <person name="Wu L."/>
            <person name="Ma J."/>
        </authorList>
    </citation>
    <scope>NUCLEOTIDE SEQUENCE [LARGE SCALE GENOMIC DNA]</scope>
    <source>
        <strain evidence="4">CGMCC 4.7178</strain>
    </source>
</reference>
<evidence type="ECO:0008006" key="5">
    <source>
        <dbReference type="Google" id="ProtNLM"/>
    </source>
</evidence>
<name>A0ABQ2MRF4_9ACTN</name>
<feature type="chain" id="PRO_5045554244" description="Secreted protein" evidence="2">
    <location>
        <begin position="28"/>
        <end position="104"/>
    </location>
</feature>
<organism evidence="3 4">
    <name type="scientific">Streptomyces daqingensis</name>
    <dbReference type="NCBI Taxonomy" id="1472640"/>
    <lineage>
        <taxon>Bacteria</taxon>
        <taxon>Bacillati</taxon>
        <taxon>Actinomycetota</taxon>
        <taxon>Actinomycetes</taxon>
        <taxon>Kitasatosporales</taxon>
        <taxon>Streptomycetaceae</taxon>
        <taxon>Streptomyces</taxon>
    </lineage>
</organism>
<sequence>MRKLREAAVVAAMVGSVGMLGAGVAAAGGSEPPVELPTVACSQTNGDTVESGDVDAPALTDLTGGSGNADARAQQNNCGIGIEDNTNTAGTAEGGDATGAAVLA</sequence>
<evidence type="ECO:0000256" key="1">
    <source>
        <dbReference type="SAM" id="MobiDB-lite"/>
    </source>
</evidence>
<evidence type="ECO:0000256" key="2">
    <source>
        <dbReference type="SAM" id="SignalP"/>
    </source>
</evidence>
<dbReference type="Proteomes" id="UP000631535">
    <property type="component" value="Unassembled WGS sequence"/>
</dbReference>
<keyword evidence="4" id="KW-1185">Reference proteome</keyword>
<dbReference type="EMBL" id="BMMP01000023">
    <property type="protein sequence ID" value="GGO57143.1"/>
    <property type="molecule type" value="Genomic_DNA"/>
</dbReference>
<accession>A0ABQ2MRF4</accession>
<proteinExistence type="predicted"/>
<feature type="region of interest" description="Disordered" evidence="1">
    <location>
        <begin position="84"/>
        <end position="104"/>
    </location>
</feature>
<feature type="signal peptide" evidence="2">
    <location>
        <begin position="1"/>
        <end position="27"/>
    </location>
</feature>
<evidence type="ECO:0000313" key="4">
    <source>
        <dbReference type="Proteomes" id="UP000631535"/>
    </source>
</evidence>
<evidence type="ECO:0000313" key="3">
    <source>
        <dbReference type="EMBL" id="GGO57143.1"/>
    </source>
</evidence>